<dbReference type="OrthoDB" id="9778910at2"/>
<reference evidence="9 11" key="1">
    <citation type="submission" date="2015-08" db="EMBL/GenBank/DDBJ databases">
        <title>Draft Genome Sequence of Rathayibacter sp. Strain VKM Ac-2596 Isolated from Leaf Gall Induced by Plant-Parasitic Nematodes.</title>
        <authorList>
            <person name="Vasilenko O.V."/>
            <person name="Starodumova I.P."/>
            <person name="Tarlachkov S.V."/>
            <person name="Dorofeeva L.V."/>
            <person name="Evtushenko L.I."/>
        </authorList>
    </citation>
    <scope>NUCLEOTIDE SEQUENCE [LARGE SCALE GENOMIC DNA]</scope>
    <source>
        <strain evidence="9 11">VKM Ac-2596</strain>
    </source>
</reference>
<evidence type="ECO:0000313" key="10">
    <source>
        <dbReference type="EMBL" id="QHC55242.1"/>
    </source>
</evidence>
<dbReference type="InterPro" id="IPR045621">
    <property type="entry name" value="BPD_transp_1_N"/>
</dbReference>
<gene>
    <name evidence="9" type="primary">gsiC_1</name>
    <name evidence="9" type="ORF">ACH61_02123</name>
    <name evidence="10" type="ORF">GSU10_06090</name>
</gene>
<feature type="transmembrane region" description="Helical" evidence="7">
    <location>
        <begin position="162"/>
        <end position="188"/>
    </location>
</feature>
<accession>A0A166HKJ2</accession>
<comment type="similarity">
    <text evidence="7">Belongs to the binding-protein-dependent transport system permease family.</text>
</comment>
<dbReference type="PANTHER" id="PTHR43163:SF6">
    <property type="entry name" value="DIPEPTIDE TRANSPORT SYSTEM PERMEASE PROTEIN DPPB-RELATED"/>
    <property type="match status" value="1"/>
</dbReference>
<dbReference type="Gene3D" id="1.10.3720.10">
    <property type="entry name" value="MetI-like"/>
    <property type="match status" value="1"/>
</dbReference>
<evidence type="ECO:0000313" key="11">
    <source>
        <dbReference type="Proteomes" id="UP000076717"/>
    </source>
</evidence>
<comment type="subcellular location">
    <subcellularLocation>
        <location evidence="1 7">Cell membrane</location>
        <topology evidence="1 7">Multi-pass membrane protein</topology>
    </subcellularLocation>
</comment>
<dbReference type="EMBL" id="LIIN01000074">
    <property type="protein sequence ID" value="KZX20766.1"/>
    <property type="molecule type" value="Genomic_DNA"/>
</dbReference>
<evidence type="ECO:0000313" key="12">
    <source>
        <dbReference type="Proteomes" id="UP000465031"/>
    </source>
</evidence>
<feature type="domain" description="ABC transmembrane type-1" evidence="8">
    <location>
        <begin position="122"/>
        <end position="323"/>
    </location>
</feature>
<dbReference type="Pfam" id="PF19300">
    <property type="entry name" value="BPD_transp_1_N"/>
    <property type="match status" value="1"/>
</dbReference>
<protein>
    <submittedName>
        <fullName evidence="10">ABC transporter permease subunit</fullName>
    </submittedName>
    <submittedName>
        <fullName evidence="9">Glutathione transport system permease protein GsiC</fullName>
    </submittedName>
</protein>
<keyword evidence="4 7" id="KW-0812">Transmembrane</keyword>
<evidence type="ECO:0000256" key="4">
    <source>
        <dbReference type="ARBA" id="ARBA00022692"/>
    </source>
</evidence>
<evidence type="ECO:0000256" key="6">
    <source>
        <dbReference type="ARBA" id="ARBA00023136"/>
    </source>
</evidence>
<dbReference type="SUPFAM" id="SSF161098">
    <property type="entry name" value="MetI-like"/>
    <property type="match status" value="1"/>
</dbReference>
<dbReference type="PANTHER" id="PTHR43163">
    <property type="entry name" value="DIPEPTIDE TRANSPORT SYSTEM PERMEASE PROTEIN DPPB-RELATED"/>
    <property type="match status" value="1"/>
</dbReference>
<dbReference type="PATRIC" id="fig|1671680.3.peg.2261"/>
<dbReference type="CDD" id="cd06261">
    <property type="entry name" value="TM_PBP2"/>
    <property type="match status" value="1"/>
</dbReference>
<keyword evidence="11" id="KW-1185">Reference proteome</keyword>
<organism evidence="9 11">
    <name type="scientific">Rathayibacter tanaceti</name>
    <dbReference type="NCBI Taxonomy" id="1671680"/>
    <lineage>
        <taxon>Bacteria</taxon>
        <taxon>Bacillati</taxon>
        <taxon>Actinomycetota</taxon>
        <taxon>Actinomycetes</taxon>
        <taxon>Micrococcales</taxon>
        <taxon>Microbacteriaceae</taxon>
        <taxon>Rathayibacter</taxon>
    </lineage>
</organism>
<feature type="transmembrane region" description="Helical" evidence="7">
    <location>
        <begin position="300"/>
        <end position="319"/>
    </location>
</feature>
<feature type="transmembrane region" description="Helical" evidence="7">
    <location>
        <begin position="128"/>
        <end position="150"/>
    </location>
</feature>
<dbReference type="GO" id="GO:0055085">
    <property type="term" value="P:transmembrane transport"/>
    <property type="evidence" value="ECO:0007669"/>
    <property type="project" value="InterPro"/>
</dbReference>
<dbReference type="EMBL" id="CP047186">
    <property type="protein sequence ID" value="QHC55242.1"/>
    <property type="molecule type" value="Genomic_DNA"/>
</dbReference>
<name>A0A166HKJ2_9MICO</name>
<dbReference type="InterPro" id="IPR000515">
    <property type="entry name" value="MetI-like"/>
</dbReference>
<dbReference type="AlphaFoldDB" id="A0A166HKJ2"/>
<keyword evidence="2 7" id="KW-0813">Transport</keyword>
<dbReference type="InterPro" id="IPR035906">
    <property type="entry name" value="MetI-like_sf"/>
</dbReference>
<reference evidence="10" key="3">
    <citation type="submission" date="2019-12" db="EMBL/GenBank/DDBJ databases">
        <title>Complete and Draft Genome Sequences of New Strains and Members of Some Known Species of the Genus Rathayibacter isolated from Plants.</title>
        <authorList>
            <person name="Tarlachkov S.V."/>
            <person name="Starodumova I.P."/>
            <person name="Dorofeeva L.V."/>
            <person name="Prisyazhnaya N.V."/>
            <person name="Leyn S.A."/>
            <person name="Zlamal J.E."/>
            <person name="Elane M.L."/>
            <person name="Osterman A.L."/>
            <person name="Nadler S.A."/>
            <person name="Subbotin S.A."/>
            <person name="Evtushenko L.I."/>
        </authorList>
    </citation>
    <scope>NUCLEOTIDE SEQUENCE</scope>
    <source>
        <strain evidence="10">VKM Ac-2761</strain>
    </source>
</reference>
<dbReference type="Proteomes" id="UP000076717">
    <property type="component" value="Unassembled WGS sequence"/>
</dbReference>
<evidence type="ECO:0000256" key="7">
    <source>
        <dbReference type="RuleBase" id="RU363032"/>
    </source>
</evidence>
<dbReference type="Pfam" id="PF00528">
    <property type="entry name" value="BPD_transp_1"/>
    <property type="match status" value="1"/>
</dbReference>
<reference evidence="12" key="2">
    <citation type="submission" date="2019-12" db="EMBL/GenBank/DDBJ databases">
        <title>Complete and draft genome sequences of new strains and members of some known species of the genus Rathayibacter isolated from plants.</title>
        <authorList>
            <person name="Tarlachkov S.V."/>
            <person name="Starodumova I.P."/>
            <person name="Dorofeeva L.V."/>
            <person name="Prisyazhnaya N.V."/>
            <person name="Leyn S."/>
            <person name="Zlamal J."/>
            <person name="Elan M."/>
            <person name="Osterman A.L."/>
            <person name="Nadler S."/>
            <person name="Subbotin S.A."/>
            <person name="Evtushenko L.I."/>
        </authorList>
    </citation>
    <scope>NUCLEOTIDE SEQUENCE [LARGE SCALE GENOMIC DNA]</scope>
    <source>
        <strain evidence="12">VKM Ac-2761</strain>
    </source>
</reference>
<evidence type="ECO:0000259" key="8">
    <source>
        <dbReference type="PROSITE" id="PS50928"/>
    </source>
</evidence>
<sequence length="339" mass="35724">MTTVVTPTAPGRPGTRSAPSGLGRYLAGRLGQAVLVLWAAYTVTFAVLWLLPSDPLALLLSANNVELDSLTPQQLAEAQARYGLDQPVWQQYLHMLGTALRGDFGTSITKGIPVTQLIGEKLPGTLQLSALAIGLALVGGTALAYLAAYVQWKPLKVVLSRLPSAGVAFPGFWIGLLLIQFFAFTLHLLPSTGSATPASLILPAVTMAIPTSAMLAQVLTRSFADVEREAYITTARATGLSRAAVQWRHAFRNASLPTLTILGILAGNTVTGAIVAETIFARQGIGTLAQESVLTQDVPVVQAIVVLAAAVFVGINLLVDLLYPLLDPRITTTAKASRP</sequence>
<feature type="transmembrane region" description="Helical" evidence="7">
    <location>
        <begin position="33"/>
        <end position="51"/>
    </location>
</feature>
<keyword evidence="3" id="KW-1003">Cell membrane</keyword>
<keyword evidence="5 7" id="KW-1133">Transmembrane helix</keyword>
<dbReference type="PROSITE" id="PS50928">
    <property type="entry name" value="ABC_TM1"/>
    <property type="match status" value="1"/>
</dbReference>
<evidence type="ECO:0000313" key="9">
    <source>
        <dbReference type="EMBL" id="KZX20766.1"/>
    </source>
</evidence>
<dbReference type="GO" id="GO:0005886">
    <property type="term" value="C:plasma membrane"/>
    <property type="evidence" value="ECO:0007669"/>
    <property type="project" value="UniProtKB-SubCell"/>
</dbReference>
<dbReference type="Proteomes" id="UP000465031">
    <property type="component" value="Chromosome"/>
</dbReference>
<evidence type="ECO:0000256" key="2">
    <source>
        <dbReference type="ARBA" id="ARBA00022448"/>
    </source>
</evidence>
<proteinExistence type="inferred from homology"/>
<evidence type="ECO:0000256" key="3">
    <source>
        <dbReference type="ARBA" id="ARBA00022475"/>
    </source>
</evidence>
<keyword evidence="6 7" id="KW-0472">Membrane</keyword>
<evidence type="ECO:0000256" key="5">
    <source>
        <dbReference type="ARBA" id="ARBA00022989"/>
    </source>
</evidence>
<feature type="transmembrane region" description="Helical" evidence="7">
    <location>
        <begin position="200"/>
        <end position="219"/>
    </location>
</feature>
<dbReference type="RefSeq" id="WP_082845177.1">
    <property type="nucleotide sequence ID" value="NZ_CP047186.1"/>
</dbReference>
<feature type="transmembrane region" description="Helical" evidence="7">
    <location>
        <begin position="256"/>
        <end position="280"/>
    </location>
</feature>
<evidence type="ECO:0000256" key="1">
    <source>
        <dbReference type="ARBA" id="ARBA00004651"/>
    </source>
</evidence>
<dbReference type="KEGG" id="rte:GSU10_06090"/>